<proteinExistence type="predicted"/>
<gene>
    <name evidence="1" type="ORF">O185_24215</name>
</gene>
<dbReference type="AlphaFoldDB" id="U7QTY5"/>
<reference evidence="1 2" key="1">
    <citation type="submission" date="2013-10" db="EMBL/GenBank/DDBJ databases">
        <title>Whole Genome Shotgun Sequence of Photorhabdus temperata J3.</title>
        <authorList>
            <person name="Park G.-S."/>
            <person name="Hong S.-J."/>
            <person name="Shin J.-H."/>
        </authorList>
    </citation>
    <scope>NUCLEOTIDE SEQUENCE [LARGE SCALE GENOMIC DNA]</scope>
    <source>
        <strain evidence="1 2">J3</strain>
    </source>
</reference>
<accession>U7QTY5</accession>
<dbReference type="PATRIC" id="fig|1389415.4.peg.4826"/>
<comment type="caution">
    <text evidence="1">The sequence shown here is derived from an EMBL/GenBank/DDBJ whole genome shotgun (WGS) entry which is preliminary data.</text>
</comment>
<name>U7QTY5_PHOTE</name>
<dbReference type="EMBL" id="AXDT01000301">
    <property type="protein sequence ID" value="ERT10550.1"/>
    <property type="molecule type" value="Genomic_DNA"/>
</dbReference>
<organism evidence="1 2">
    <name type="scientific">Photorhabdus temperata J3</name>
    <dbReference type="NCBI Taxonomy" id="1389415"/>
    <lineage>
        <taxon>Bacteria</taxon>
        <taxon>Pseudomonadati</taxon>
        <taxon>Pseudomonadota</taxon>
        <taxon>Gammaproteobacteria</taxon>
        <taxon>Enterobacterales</taxon>
        <taxon>Morganellaceae</taxon>
        <taxon>Photorhabdus</taxon>
    </lineage>
</organism>
<sequence length="58" mass="6600">MGADIWGNHVINRGKVALNYFEKHYPPGYGFRCVVNSLKAKNANLDLKNSHNNEEILK</sequence>
<evidence type="ECO:0000313" key="2">
    <source>
        <dbReference type="Proteomes" id="UP000017133"/>
    </source>
</evidence>
<evidence type="ECO:0000313" key="1">
    <source>
        <dbReference type="EMBL" id="ERT10550.1"/>
    </source>
</evidence>
<dbReference type="Proteomes" id="UP000017133">
    <property type="component" value="Unassembled WGS sequence"/>
</dbReference>
<keyword evidence="2" id="KW-1185">Reference proteome</keyword>
<protein>
    <submittedName>
        <fullName evidence="1">Uncharacterized protein</fullName>
    </submittedName>
</protein>